<dbReference type="EMBL" id="BTRK01000006">
    <property type="protein sequence ID" value="GMR58128.1"/>
    <property type="molecule type" value="Genomic_DNA"/>
</dbReference>
<evidence type="ECO:0000256" key="3">
    <source>
        <dbReference type="ARBA" id="ARBA00022692"/>
    </source>
</evidence>
<keyword evidence="2" id="KW-0813">Transport</keyword>
<evidence type="ECO:0000256" key="4">
    <source>
        <dbReference type="ARBA" id="ARBA00022847"/>
    </source>
</evidence>
<feature type="transmembrane region" description="Helical" evidence="8">
    <location>
        <begin position="79"/>
        <end position="99"/>
    </location>
</feature>
<keyword evidence="10" id="KW-1185">Reference proteome</keyword>
<feature type="non-terminal residue" evidence="9">
    <location>
        <position position="1"/>
    </location>
</feature>
<keyword evidence="5 8" id="KW-1133">Transmembrane helix</keyword>
<feature type="binding site" evidence="7">
    <location>
        <position position="36"/>
    </location>
    <ligand>
        <name>Na(+)</name>
        <dbReference type="ChEBI" id="CHEBI:29101"/>
        <label>1</label>
    </ligand>
</feature>
<dbReference type="InterPro" id="IPR000175">
    <property type="entry name" value="Na/ntran_symport"/>
</dbReference>
<dbReference type="Proteomes" id="UP001328107">
    <property type="component" value="Unassembled WGS sequence"/>
</dbReference>
<organism evidence="9 10">
    <name type="scientific">Pristionchus mayeri</name>
    <dbReference type="NCBI Taxonomy" id="1317129"/>
    <lineage>
        <taxon>Eukaryota</taxon>
        <taxon>Metazoa</taxon>
        <taxon>Ecdysozoa</taxon>
        <taxon>Nematoda</taxon>
        <taxon>Chromadorea</taxon>
        <taxon>Rhabditida</taxon>
        <taxon>Rhabditina</taxon>
        <taxon>Diplogasteromorpha</taxon>
        <taxon>Diplogasteroidea</taxon>
        <taxon>Neodiplogasteridae</taxon>
        <taxon>Pristionchus</taxon>
    </lineage>
</organism>
<comment type="subcellular location">
    <subcellularLocation>
        <location evidence="1">Membrane</location>
        <topology evidence="1">Multi-pass membrane protein</topology>
    </subcellularLocation>
</comment>
<keyword evidence="6 8" id="KW-0472">Membrane</keyword>
<comment type="caution">
    <text evidence="9">The sequence shown here is derived from an EMBL/GenBank/DDBJ whole genome shotgun (WGS) entry which is preliminary data.</text>
</comment>
<evidence type="ECO:0000313" key="9">
    <source>
        <dbReference type="EMBL" id="GMR58128.1"/>
    </source>
</evidence>
<feature type="transmembrane region" description="Helical" evidence="8">
    <location>
        <begin position="23"/>
        <end position="40"/>
    </location>
</feature>
<dbReference type="GO" id="GO:0046872">
    <property type="term" value="F:metal ion binding"/>
    <property type="evidence" value="ECO:0007669"/>
    <property type="project" value="UniProtKB-KW"/>
</dbReference>
<dbReference type="SUPFAM" id="SSF161070">
    <property type="entry name" value="SNF-like"/>
    <property type="match status" value="1"/>
</dbReference>
<evidence type="ECO:0000256" key="8">
    <source>
        <dbReference type="SAM" id="Phobius"/>
    </source>
</evidence>
<evidence type="ECO:0000256" key="7">
    <source>
        <dbReference type="PIRSR" id="PIRSR600175-1"/>
    </source>
</evidence>
<dbReference type="PANTHER" id="PTHR11616:SF326">
    <property type="entry name" value="SODIUM-DEPENDENT TRANSPORTER SNF-5"/>
    <property type="match status" value="1"/>
</dbReference>
<proteinExistence type="predicted"/>
<dbReference type="AlphaFoldDB" id="A0AAN5D7E8"/>
<evidence type="ECO:0000256" key="2">
    <source>
        <dbReference type="ARBA" id="ARBA00022448"/>
    </source>
</evidence>
<keyword evidence="7" id="KW-0915">Sodium</keyword>
<feature type="binding site" evidence="7">
    <location>
        <position position="29"/>
    </location>
    <ligand>
        <name>Na(+)</name>
        <dbReference type="ChEBI" id="CHEBI:29101"/>
        <label>1</label>
    </ligand>
</feature>
<name>A0AAN5D7E8_9BILA</name>
<keyword evidence="7" id="KW-0479">Metal-binding</keyword>
<evidence type="ECO:0000313" key="10">
    <source>
        <dbReference type="Proteomes" id="UP001328107"/>
    </source>
</evidence>
<dbReference type="PROSITE" id="PS50267">
    <property type="entry name" value="NA_NEUROTRAN_SYMP_3"/>
    <property type="match status" value="1"/>
</dbReference>
<reference evidence="10" key="1">
    <citation type="submission" date="2022-10" db="EMBL/GenBank/DDBJ databases">
        <title>Genome assembly of Pristionchus species.</title>
        <authorList>
            <person name="Yoshida K."/>
            <person name="Sommer R.J."/>
        </authorList>
    </citation>
    <scope>NUCLEOTIDE SEQUENCE [LARGE SCALE GENOMIC DNA]</scope>
    <source>
        <strain evidence="10">RS5460</strain>
    </source>
</reference>
<evidence type="ECO:0000256" key="6">
    <source>
        <dbReference type="ARBA" id="ARBA00023136"/>
    </source>
</evidence>
<dbReference type="GO" id="GO:0005886">
    <property type="term" value="C:plasma membrane"/>
    <property type="evidence" value="ECO:0007669"/>
    <property type="project" value="TreeGrafter"/>
</dbReference>
<protein>
    <submittedName>
        <fullName evidence="9">Uncharacterized protein</fullName>
    </submittedName>
</protein>
<feature type="binding site" evidence="7">
    <location>
        <position position="31"/>
    </location>
    <ligand>
        <name>Na(+)</name>
        <dbReference type="ChEBI" id="CHEBI:29101"/>
        <label>1</label>
    </ligand>
</feature>
<evidence type="ECO:0000256" key="5">
    <source>
        <dbReference type="ARBA" id="ARBA00022989"/>
    </source>
</evidence>
<dbReference type="GO" id="GO:0005332">
    <property type="term" value="F:gamma-aminobutyric acid:sodium:chloride symporter activity"/>
    <property type="evidence" value="ECO:0007669"/>
    <property type="project" value="TreeGrafter"/>
</dbReference>
<evidence type="ECO:0000256" key="1">
    <source>
        <dbReference type="ARBA" id="ARBA00004141"/>
    </source>
</evidence>
<sequence>EDPQWLPDHDDSKRPEFPNKTKYYLTLIGFALGNGNFWRIPSGNFLIQYCLCMFVFGLPTLYLEMTIGQMAQVSVGRAFGIYVPILQGVGWAICFLSFARSANYNLLNAYSLHYAVDSLLGVNKFDSCKHEWNSK</sequence>
<dbReference type="InterPro" id="IPR037272">
    <property type="entry name" value="SNS_sf"/>
</dbReference>
<keyword evidence="3 8" id="KW-0812">Transmembrane</keyword>
<accession>A0AAN5D7E8</accession>
<feature type="non-terminal residue" evidence="9">
    <location>
        <position position="135"/>
    </location>
</feature>
<feature type="transmembrane region" description="Helical" evidence="8">
    <location>
        <begin position="46"/>
        <end position="67"/>
    </location>
</feature>
<keyword evidence="4" id="KW-0769">Symport</keyword>
<dbReference type="GO" id="GO:0043005">
    <property type="term" value="C:neuron projection"/>
    <property type="evidence" value="ECO:0007669"/>
    <property type="project" value="TreeGrafter"/>
</dbReference>
<gene>
    <name evidence="9" type="ORF">PMAYCL1PPCAC_28323</name>
</gene>
<dbReference type="Pfam" id="PF00209">
    <property type="entry name" value="SNF"/>
    <property type="match status" value="1"/>
</dbReference>
<dbReference type="PANTHER" id="PTHR11616">
    <property type="entry name" value="SODIUM/CHLORIDE DEPENDENT TRANSPORTER"/>
    <property type="match status" value="1"/>
</dbReference>